<feature type="domain" description="BTB" evidence="4">
    <location>
        <begin position="33"/>
        <end position="98"/>
    </location>
</feature>
<evidence type="ECO:0000313" key="5">
    <source>
        <dbReference type="EMBL" id="KAK7793700.1"/>
    </source>
</evidence>
<dbReference type="InterPro" id="IPR000210">
    <property type="entry name" value="BTB/POZ_dom"/>
</dbReference>
<dbReference type="Pfam" id="PF05225">
    <property type="entry name" value="HTH_psq"/>
    <property type="match status" value="2"/>
</dbReference>
<keyword evidence="2" id="KW-0539">Nucleus</keyword>
<evidence type="ECO:0000256" key="3">
    <source>
        <dbReference type="SAM" id="MobiDB-lite"/>
    </source>
</evidence>
<protein>
    <recommendedName>
        <fullName evidence="4">BTB domain-containing protein</fullName>
    </recommendedName>
</protein>
<dbReference type="SUPFAM" id="SSF46689">
    <property type="entry name" value="Homeodomain-like"/>
    <property type="match status" value="3"/>
</dbReference>
<dbReference type="AlphaFoldDB" id="A0AAN9VCG6"/>
<proteinExistence type="predicted"/>
<dbReference type="PROSITE" id="PS50097">
    <property type="entry name" value="BTB"/>
    <property type="match status" value="1"/>
</dbReference>
<dbReference type="SMART" id="SM00225">
    <property type="entry name" value="BTB"/>
    <property type="match status" value="1"/>
</dbReference>
<dbReference type="GO" id="GO:0005634">
    <property type="term" value="C:nucleus"/>
    <property type="evidence" value="ECO:0007669"/>
    <property type="project" value="UniProtKB-SubCell"/>
</dbReference>
<keyword evidence="6" id="KW-1185">Reference proteome</keyword>
<dbReference type="CDD" id="cd18315">
    <property type="entry name" value="BTB_POZ_BAB-like"/>
    <property type="match status" value="1"/>
</dbReference>
<dbReference type="PANTHER" id="PTHR23110">
    <property type="entry name" value="BTB DOMAIN TRANSCRIPTION FACTOR"/>
    <property type="match status" value="1"/>
</dbReference>
<dbReference type="SUPFAM" id="SSF54695">
    <property type="entry name" value="POZ domain"/>
    <property type="match status" value="1"/>
</dbReference>
<feature type="region of interest" description="Disordered" evidence="3">
    <location>
        <begin position="187"/>
        <end position="209"/>
    </location>
</feature>
<accession>A0AAN9VCG6</accession>
<dbReference type="Proteomes" id="UP001378592">
    <property type="component" value="Unassembled WGS sequence"/>
</dbReference>
<comment type="subcellular location">
    <subcellularLocation>
        <location evidence="1">Nucleus</location>
    </subcellularLocation>
</comment>
<dbReference type="Gene3D" id="3.30.710.10">
    <property type="entry name" value="Potassium Channel Kv1.1, Chain A"/>
    <property type="match status" value="1"/>
</dbReference>
<dbReference type="InterPro" id="IPR007889">
    <property type="entry name" value="HTH_Psq"/>
</dbReference>
<evidence type="ECO:0000259" key="4">
    <source>
        <dbReference type="PROSITE" id="PS50097"/>
    </source>
</evidence>
<dbReference type="Gene3D" id="1.10.10.60">
    <property type="entry name" value="Homeodomain-like"/>
    <property type="match status" value="3"/>
</dbReference>
<evidence type="ECO:0000256" key="1">
    <source>
        <dbReference type="ARBA" id="ARBA00004123"/>
    </source>
</evidence>
<reference evidence="5 6" key="1">
    <citation type="submission" date="2024-03" db="EMBL/GenBank/DDBJ databases">
        <title>The genome assembly and annotation of the cricket Gryllus longicercus Weissman &amp; Gray.</title>
        <authorList>
            <person name="Szrajer S."/>
            <person name="Gray D."/>
            <person name="Ylla G."/>
        </authorList>
    </citation>
    <scope>NUCLEOTIDE SEQUENCE [LARGE SCALE GENOMIC DNA]</scope>
    <source>
        <strain evidence="5">DAG 2021-001</strain>
        <tissue evidence="5">Whole body minus gut</tissue>
    </source>
</reference>
<name>A0AAN9VCG6_9ORTH</name>
<organism evidence="5 6">
    <name type="scientific">Gryllus longicercus</name>
    <dbReference type="NCBI Taxonomy" id="2509291"/>
    <lineage>
        <taxon>Eukaryota</taxon>
        <taxon>Metazoa</taxon>
        <taxon>Ecdysozoa</taxon>
        <taxon>Arthropoda</taxon>
        <taxon>Hexapoda</taxon>
        <taxon>Insecta</taxon>
        <taxon>Pterygota</taxon>
        <taxon>Neoptera</taxon>
        <taxon>Polyneoptera</taxon>
        <taxon>Orthoptera</taxon>
        <taxon>Ensifera</taxon>
        <taxon>Gryllidea</taxon>
        <taxon>Grylloidea</taxon>
        <taxon>Gryllidae</taxon>
        <taxon>Gryllinae</taxon>
        <taxon>Gryllus</taxon>
    </lineage>
</organism>
<dbReference type="GO" id="GO:0003677">
    <property type="term" value="F:DNA binding"/>
    <property type="evidence" value="ECO:0007669"/>
    <property type="project" value="InterPro"/>
</dbReference>
<evidence type="ECO:0000256" key="2">
    <source>
        <dbReference type="ARBA" id="ARBA00023242"/>
    </source>
</evidence>
<comment type="caution">
    <text evidence="5">The sequence shown here is derived from an EMBL/GenBank/DDBJ whole genome shotgun (WGS) entry which is preliminary data.</text>
</comment>
<dbReference type="PANTHER" id="PTHR23110:SF102">
    <property type="entry name" value="PIPSQUEAK, ISOFORM O"/>
    <property type="match status" value="1"/>
</dbReference>
<sequence>MGSKVQHYCLKWNNYQTHIADICFQSLEAGSMVDVTLCAEGQCIHAHRIVLSACSTYFQNILSNSMEVHPYIILSDMSYEDIKCIIEFVYRGEISLTADRFTSVLKTAEDLRISGLMEVGNYWPDVNSEDSKAMTWEVWDAVEEPMDTCTDSPSVSVYVDQSDCSLQAPLIDAVTVQDPVEVLVITEKDPVPGKPRKRKRDPSKKDYTEETLTAALQDLKSGRSLLETSAAHHIPRSTLYVRARSQSIPIVPSRQDHPREKIQAAVQAVSDGASLQQASKLFKIPKTVLWRRVQKEVGNYSGNKRGKPRESYGFEKKRAAIMALERGEKLSKVSSQYQIPRATLSREKTRLVESGRLPWTSRKKRQSEPNDYKELRLNEAVAACREGKMSQACASQRFQVPKTTIWRRLKDVRTAENTPSIVREKTDGNVQARASHENVCPVSQLQEQQVFSFSEVSSHIPVTYMDESNFTDSSLIILTSNPESEIALQENSQLIIGSDVPSNCTEARDCQGVARCQMSENSEYAAKCP</sequence>
<dbReference type="EMBL" id="JAZDUA010000365">
    <property type="protein sequence ID" value="KAK7793700.1"/>
    <property type="molecule type" value="Genomic_DNA"/>
</dbReference>
<dbReference type="GO" id="GO:0006357">
    <property type="term" value="P:regulation of transcription by RNA polymerase II"/>
    <property type="evidence" value="ECO:0007669"/>
    <property type="project" value="TreeGrafter"/>
</dbReference>
<dbReference type="InterPro" id="IPR009057">
    <property type="entry name" value="Homeodomain-like_sf"/>
</dbReference>
<dbReference type="Pfam" id="PF00651">
    <property type="entry name" value="BTB"/>
    <property type="match status" value="1"/>
</dbReference>
<gene>
    <name evidence="5" type="ORF">R5R35_014163</name>
</gene>
<evidence type="ECO:0000313" key="6">
    <source>
        <dbReference type="Proteomes" id="UP001378592"/>
    </source>
</evidence>
<dbReference type="InterPro" id="IPR051095">
    <property type="entry name" value="Dros_DevTransReg"/>
</dbReference>
<dbReference type="InterPro" id="IPR011333">
    <property type="entry name" value="SKP1/BTB/POZ_sf"/>
</dbReference>